<organism evidence="1 2">
    <name type="scientific">Umezawaea tangerina</name>
    <dbReference type="NCBI Taxonomy" id="84725"/>
    <lineage>
        <taxon>Bacteria</taxon>
        <taxon>Bacillati</taxon>
        <taxon>Actinomycetota</taxon>
        <taxon>Actinomycetes</taxon>
        <taxon>Pseudonocardiales</taxon>
        <taxon>Pseudonocardiaceae</taxon>
        <taxon>Umezawaea</taxon>
    </lineage>
</organism>
<reference evidence="1 2" key="1">
    <citation type="submission" date="2018-03" db="EMBL/GenBank/DDBJ databases">
        <title>Genomic Encyclopedia of Archaeal and Bacterial Type Strains, Phase II (KMG-II): from individual species to whole genera.</title>
        <authorList>
            <person name="Goeker M."/>
        </authorList>
    </citation>
    <scope>NUCLEOTIDE SEQUENCE [LARGE SCALE GENOMIC DNA]</scope>
    <source>
        <strain evidence="1 2">DSM 44720</strain>
    </source>
</reference>
<sequence length="427" mass="43490">MRLIRLGASPSDVGKDVRAALTTWGVGDHVLGGVALLGVQPPDSPRAVEAVVVLPRGVVVVVGVDLPDPAVRLEAPLTGKWKIDGWPLNRPDGEVSPAAEALEAALAVGARIQAMRAEPLPVTTVVAVGPYVGHVDQPTADLNRGVRVLHPKPTSLLAAVRELATGDRPCSVEHAARLLAVLSPSGGPPSTRDLLAEGFADEIAVDLSSAQTMLLPKVPARGSAATTAVKGTVARLPKAVPYLAAGLLCLLVVVGIVVASNSGGAPQTAPAVTSESMPTTVVVDGANFTPRGTGRDTDCAGHAFGDVQAWLAAHPCTALHRAQYETAAGDRHIAVAVAEIALADVPSAQELHTVAAAAGSGGVTTLLKDGKAWPGGPRSFDRSAFASTTKGTQVRLAQAVWLDGDSSATDADLVAAAERALRLPTGQ</sequence>
<evidence type="ECO:0000313" key="1">
    <source>
        <dbReference type="EMBL" id="PRY34100.1"/>
    </source>
</evidence>
<comment type="caution">
    <text evidence="1">The sequence shown here is derived from an EMBL/GenBank/DDBJ whole genome shotgun (WGS) entry which is preliminary data.</text>
</comment>
<name>A0A2T0SL16_9PSEU</name>
<proteinExistence type="predicted"/>
<dbReference type="EMBL" id="PVTF01000018">
    <property type="protein sequence ID" value="PRY34100.1"/>
    <property type="molecule type" value="Genomic_DNA"/>
</dbReference>
<dbReference type="OrthoDB" id="3663113at2"/>
<evidence type="ECO:0000313" key="2">
    <source>
        <dbReference type="Proteomes" id="UP000239494"/>
    </source>
</evidence>
<keyword evidence="2" id="KW-1185">Reference proteome</keyword>
<dbReference type="Proteomes" id="UP000239494">
    <property type="component" value="Unassembled WGS sequence"/>
</dbReference>
<dbReference type="RefSeq" id="WP_106195643.1">
    <property type="nucleotide sequence ID" value="NZ_PVTF01000018.1"/>
</dbReference>
<gene>
    <name evidence="1" type="ORF">CLV43_118128</name>
</gene>
<accession>A0A2T0SL16</accession>
<dbReference type="AlphaFoldDB" id="A0A2T0SL16"/>
<protein>
    <submittedName>
        <fullName evidence="1">Uncharacterized protein</fullName>
    </submittedName>
</protein>